<evidence type="ECO:0000259" key="5">
    <source>
        <dbReference type="Pfam" id="PF14509"/>
    </source>
</evidence>
<gene>
    <name evidence="6" type="ORF">PLANPX_2951</name>
</gene>
<dbReference type="PANTHER" id="PTHR35803">
    <property type="entry name" value="GLUCAN 1,4-ALPHA-GLUCOSIDASE SUSB-RELATED"/>
    <property type="match status" value="1"/>
</dbReference>
<dbReference type="AlphaFoldDB" id="A0A5K7XKA3"/>
<dbReference type="InterPro" id="IPR019563">
    <property type="entry name" value="GH97_catalytic"/>
</dbReference>
<dbReference type="Pfam" id="PF14509">
    <property type="entry name" value="GH97_C"/>
    <property type="match status" value="1"/>
</dbReference>
<reference evidence="7" key="1">
    <citation type="submission" date="2019-10" db="EMBL/GenBank/DDBJ databases">
        <title>Lacipirellula parvula gen. nov., sp. nov., representing a lineage of planctomycetes widespread in freshwater anoxic habitats, and description of the family Lacipirellulaceae.</title>
        <authorList>
            <person name="Dedysh S.N."/>
            <person name="Kulichevskaya I.S."/>
            <person name="Beletsky A.V."/>
            <person name="Rakitin A.L."/>
            <person name="Mardanov A.V."/>
            <person name="Ivanova A.A."/>
            <person name="Saltykova V.X."/>
            <person name="Rijpstra W.I.C."/>
            <person name="Sinninghe Damste J.S."/>
            <person name="Ravin N.V."/>
        </authorList>
    </citation>
    <scope>NUCLEOTIDE SEQUENCE [LARGE SCALE GENOMIC DNA]</scope>
    <source>
        <strain evidence="7">PX69</strain>
    </source>
</reference>
<feature type="domain" description="Glycosyl-hydrolase 97 catalytic" evidence="3">
    <location>
        <begin position="341"/>
        <end position="494"/>
    </location>
</feature>
<evidence type="ECO:0000256" key="1">
    <source>
        <dbReference type="ARBA" id="ARBA00022801"/>
    </source>
</evidence>
<feature type="domain" description="Glycosyl-hydrolase 97 C-terminal oligomerisation" evidence="5">
    <location>
        <begin position="593"/>
        <end position="687"/>
    </location>
</feature>
<dbReference type="EC" id="3.2.1.20" evidence="6"/>
<dbReference type="Gene3D" id="2.60.40.1180">
    <property type="entry name" value="Golgi alpha-mannosidase II"/>
    <property type="match status" value="1"/>
</dbReference>
<sequence>MVGLVALFSRGGSACSHQRGVGAMSSRSVAVQKLKSDVACLRLPLVLAVVALLIATPLAGAAEWELTSPAGSLQVRVTQSDNLQYAVSLRGQEIIAPSTINLKVEGTGPISAGQPQVDRRSVKETIEFVVARKYRERDVAYEELKLTFAHGAVVFRAYDEAIAYRWETSLPGEIVVTNEQAEFVFPGDPEAWFPEEESVNSHQERVYKHLKLGEISSDRFCSTGVLIGLGENRKVYISESDLRSYPGMFLHGLGNGKIGLAGKFAGYALESNALNDRDVPVTKAAEYLAKTEGTRTFPWRVMLVTEKDSELLESEIIFQLAPPLAIEDPSWIVPGKAAWEWWNSINITGVDFRAGVNTESYKYYIDFAAEHGLKYIVLDEGWSQATNDLLTPHADVNLPELVEYGKQKGVGVVLWVVWKTLDEQLEPALDYFQKLGVAGIKVDFMQRDDQQMVEFYHRVAAAAAKRRLLVDFHGAFKPTGLHRAYPNVMSYEGVTGLEQYKWGNEITNPEQELTLPFIRMVAGPMDYTPGALSNANQESWRWNVGHPMSLGTRCHQLAMFVVYESPLQMLADSPSRYRQEADAMRFLSVVPTVWDDTRVLDAKVSDYVVVARRSGDAWFLGAMTDWSPRELEVGLDFLPAGKFRLESWADGANADRSGEDVRCDSRDVDSQSTLKLRLAPAGGWIGIIRPLDGSHAPEADVAK</sequence>
<name>A0A5K7XKA3_9BACT</name>
<dbReference type="InterPro" id="IPR029483">
    <property type="entry name" value="GH97_C"/>
</dbReference>
<dbReference type="Pfam" id="PF14508">
    <property type="entry name" value="GH97_N"/>
    <property type="match status" value="1"/>
</dbReference>
<dbReference type="InterPro" id="IPR013785">
    <property type="entry name" value="Aldolase_TIM"/>
</dbReference>
<proteinExistence type="predicted"/>
<organism evidence="6 7">
    <name type="scientific">Lacipirellula parvula</name>
    <dbReference type="NCBI Taxonomy" id="2650471"/>
    <lineage>
        <taxon>Bacteria</taxon>
        <taxon>Pseudomonadati</taxon>
        <taxon>Planctomycetota</taxon>
        <taxon>Planctomycetia</taxon>
        <taxon>Pirellulales</taxon>
        <taxon>Lacipirellulaceae</taxon>
        <taxon>Lacipirellula</taxon>
    </lineage>
</organism>
<evidence type="ECO:0000259" key="3">
    <source>
        <dbReference type="Pfam" id="PF10566"/>
    </source>
</evidence>
<dbReference type="PANTHER" id="PTHR35803:SF2">
    <property type="entry name" value="RETAINING ALPHA-GALACTOSIDASE"/>
    <property type="match status" value="1"/>
</dbReference>
<keyword evidence="2 6" id="KW-0326">Glycosidase</keyword>
<dbReference type="Gene3D" id="3.20.20.70">
    <property type="entry name" value="Aldolase class I"/>
    <property type="match status" value="1"/>
</dbReference>
<dbReference type="GO" id="GO:0004558">
    <property type="term" value="F:alpha-1,4-glucosidase activity"/>
    <property type="evidence" value="ECO:0007669"/>
    <property type="project" value="UniProtKB-EC"/>
</dbReference>
<protein>
    <submittedName>
        <fullName evidence="6">Alpha-glucosidase</fullName>
        <ecNumber evidence="6">3.2.1.20</ecNumber>
    </submittedName>
</protein>
<dbReference type="InterPro" id="IPR017853">
    <property type="entry name" value="GH"/>
</dbReference>
<dbReference type="InterPro" id="IPR013780">
    <property type="entry name" value="Glyco_hydro_b"/>
</dbReference>
<accession>A0A5K7XKA3</accession>
<evidence type="ECO:0000259" key="4">
    <source>
        <dbReference type="Pfam" id="PF14508"/>
    </source>
</evidence>
<dbReference type="KEGG" id="lpav:PLANPX_2951"/>
<dbReference type="GO" id="GO:0030246">
    <property type="term" value="F:carbohydrate binding"/>
    <property type="evidence" value="ECO:0007669"/>
    <property type="project" value="InterPro"/>
</dbReference>
<evidence type="ECO:0000313" key="6">
    <source>
        <dbReference type="EMBL" id="BBO33339.1"/>
    </source>
</evidence>
<dbReference type="Proteomes" id="UP000326837">
    <property type="component" value="Chromosome"/>
</dbReference>
<dbReference type="EMBL" id="AP021861">
    <property type="protein sequence ID" value="BBO33339.1"/>
    <property type="molecule type" value="Genomic_DNA"/>
</dbReference>
<keyword evidence="1 6" id="KW-0378">Hydrolase</keyword>
<dbReference type="InterPro" id="IPR029486">
    <property type="entry name" value="GH97_N"/>
</dbReference>
<dbReference type="InterPro" id="IPR052720">
    <property type="entry name" value="Glycosyl_hydrolase_97"/>
</dbReference>
<dbReference type="Pfam" id="PF10566">
    <property type="entry name" value="Glyco_hydro_97"/>
    <property type="match status" value="1"/>
</dbReference>
<feature type="domain" description="Glycosyl-hydrolase 97 N-terminal" evidence="4">
    <location>
        <begin position="66"/>
        <end position="323"/>
    </location>
</feature>
<dbReference type="SUPFAM" id="SSF51445">
    <property type="entry name" value="(Trans)glycosidases"/>
    <property type="match status" value="1"/>
</dbReference>
<dbReference type="Gene3D" id="2.70.98.10">
    <property type="match status" value="1"/>
</dbReference>
<keyword evidence="7" id="KW-1185">Reference proteome</keyword>
<evidence type="ECO:0000256" key="2">
    <source>
        <dbReference type="ARBA" id="ARBA00023295"/>
    </source>
</evidence>
<evidence type="ECO:0000313" key="7">
    <source>
        <dbReference type="Proteomes" id="UP000326837"/>
    </source>
</evidence>
<dbReference type="InterPro" id="IPR014718">
    <property type="entry name" value="GH-type_carb-bd"/>
</dbReference>